<keyword evidence="5" id="KW-0812">Transmembrane</keyword>
<sequence>MVDTFFGMKVATASISFRIPPLRHLLAWIGSIPADRASISAALRQGSSVCVFPGGISEMVRTGGACEQLVLNNRKGVIKLALEHGTPIVPVYVFGQTILWGQFPLPGWVERLSRRLRASLFIPFGRFGTLIPRKIPLLYCVGAPIALPKMGHPATDHLVQDQIDSAHRAVVDSVRELYDFYKGMYGWEERPLYID</sequence>
<comment type="similarity">
    <text evidence="2">Belongs to the diacylglycerol acyltransferase family.</text>
</comment>
<dbReference type="SUPFAM" id="SSF69593">
    <property type="entry name" value="Glycerol-3-phosphate (1)-acyltransferase"/>
    <property type="match status" value="1"/>
</dbReference>
<dbReference type="GO" id="GO:0004144">
    <property type="term" value="F:diacylglycerol O-acyltransferase activity"/>
    <property type="evidence" value="ECO:0007669"/>
    <property type="project" value="TreeGrafter"/>
</dbReference>
<evidence type="ECO:0000256" key="8">
    <source>
        <dbReference type="ARBA" id="ARBA00023098"/>
    </source>
</evidence>
<dbReference type="AlphaFoldDB" id="A0A7S1R5E7"/>
<protein>
    <recommendedName>
        <fullName evidence="12">Acyltransferase</fullName>
    </recommendedName>
</protein>
<comment type="subcellular location">
    <subcellularLocation>
        <location evidence="1">Endoplasmic reticulum membrane</location>
        <topology evidence="1">Multi-pass membrane protein</topology>
    </subcellularLocation>
</comment>
<dbReference type="PANTHER" id="PTHR12317:SF63">
    <property type="entry name" value="DIACYLGLYCEROL O-ACYLTRANSFERASE 2"/>
    <property type="match status" value="1"/>
</dbReference>
<evidence type="ECO:0000256" key="6">
    <source>
        <dbReference type="ARBA" id="ARBA00022824"/>
    </source>
</evidence>
<evidence type="ECO:0008006" key="12">
    <source>
        <dbReference type="Google" id="ProtNLM"/>
    </source>
</evidence>
<organism evidence="11">
    <name type="scientific">Alexandrium catenella</name>
    <name type="common">Red tide dinoflagellate</name>
    <name type="synonym">Gonyaulax catenella</name>
    <dbReference type="NCBI Taxonomy" id="2925"/>
    <lineage>
        <taxon>Eukaryota</taxon>
        <taxon>Sar</taxon>
        <taxon>Alveolata</taxon>
        <taxon>Dinophyceae</taxon>
        <taxon>Gonyaulacales</taxon>
        <taxon>Pyrocystaceae</taxon>
        <taxon>Alexandrium</taxon>
    </lineage>
</organism>
<keyword evidence="9" id="KW-0472">Membrane</keyword>
<dbReference type="GO" id="GO:0019432">
    <property type="term" value="P:triglyceride biosynthetic process"/>
    <property type="evidence" value="ECO:0007669"/>
    <property type="project" value="TreeGrafter"/>
</dbReference>
<dbReference type="EMBL" id="HBGE01057195">
    <property type="protein sequence ID" value="CAD9156710.1"/>
    <property type="molecule type" value="Transcribed_RNA"/>
</dbReference>
<evidence type="ECO:0000256" key="1">
    <source>
        <dbReference type="ARBA" id="ARBA00004477"/>
    </source>
</evidence>
<accession>A0A7S1R5E7</accession>
<keyword evidence="10" id="KW-0012">Acyltransferase</keyword>
<name>A0A7S1R5E7_ALECA</name>
<keyword evidence="4" id="KW-0808">Transferase</keyword>
<gene>
    <name evidence="11" type="ORF">ACAT0790_LOCUS34455</name>
</gene>
<keyword evidence="6" id="KW-0256">Endoplasmic reticulum</keyword>
<keyword evidence="8" id="KW-0443">Lipid metabolism</keyword>
<dbReference type="PANTHER" id="PTHR12317">
    <property type="entry name" value="DIACYLGLYCEROL O-ACYLTRANSFERASE"/>
    <property type="match status" value="1"/>
</dbReference>
<dbReference type="CDD" id="cd07987">
    <property type="entry name" value="LPLAT_MGAT-like"/>
    <property type="match status" value="1"/>
</dbReference>
<evidence type="ECO:0000256" key="10">
    <source>
        <dbReference type="ARBA" id="ARBA00023315"/>
    </source>
</evidence>
<evidence type="ECO:0000256" key="4">
    <source>
        <dbReference type="ARBA" id="ARBA00022679"/>
    </source>
</evidence>
<evidence type="ECO:0000256" key="3">
    <source>
        <dbReference type="ARBA" id="ARBA00022516"/>
    </source>
</evidence>
<reference evidence="11" key="1">
    <citation type="submission" date="2021-01" db="EMBL/GenBank/DDBJ databases">
        <authorList>
            <person name="Corre E."/>
            <person name="Pelletier E."/>
            <person name="Niang G."/>
            <person name="Scheremetjew M."/>
            <person name="Finn R."/>
            <person name="Kale V."/>
            <person name="Holt S."/>
            <person name="Cochrane G."/>
            <person name="Meng A."/>
            <person name="Brown T."/>
            <person name="Cohen L."/>
        </authorList>
    </citation>
    <scope>NUCLEOTIDE SEQUENCE</scope>
    <source>
        <strain evidence="11">OF101</strain>
    </source>
</reference>
<evidence type="ECO:0000313" key="11">
    <source>
        <dbReference type="EMBL" id="CAD9156710.1"/>
    </source>
</evidence>
<evidence type="ECO:0000256" key="7">
    <source>
        <dbReference type="ARBA" id="ARBA00022989"/>
    </source>
</evidence>
<keyword evidence="7" id="KW-1133">Transmembrane helix</keyword>
<evidence type="ECO:0000256" key="5">
    <source>
        <dbReference type="ARBA" id="ARBA00022692"/>
    </source>
</evidence>
<keyword evidence="3" id="KW-0444">Lipid biosynthesis</keyword>
<dbReference type="InterPro" id="IPR007130">
    <property type="entry name" value="DAGAT"/>
</dbReference>
<dbReference type="GO" id="GO:0005789">
    <property type="term" value="C:endoplasmic reticulum membrane"/>
    <property type="evidence" value="ECO:0007669"/>
    <property type="project" value="UniProtKB-SubCell"/>
</dbReference>
<dbReference type="Pfam" id="PF03982">
    <property type="entry name" value="DAGAT"/>
    <property type="match status" value="1"/>
</dbReference>
<evidence type="ECO:0000256" key="2">
    <source>
        <dbReference type="ARBA" id="ARBA00005420"/>
    </source>
</evidence>
<evidence type="ECO:0000256" key="9">
    <source>
        <dbReference type="ARBA" id="ARBA00023136"/>
    </source>
</evidence>
<proteinExistence type="inferred from homology"/>